<evidence type="ECO:0000313" key="1">
    <source>
        <dbReference type="EMBL" id="KAK9902952.1"/>
    </source>
</evidence>
<comment type="caution">
    <text evidence="1">The sequence shown here is derived from an EMBL/GenBank/DDBJ whole genome shotgun (WGS) entry which is preliminary data.</text>
</comment>
<evidence type="ECO:0000313" key="2">
    <source>
        <dbReference type="Proteomes" id="UP001457282"/>
    </source>
</evidence>
<gene>
    <name evidence="1" type="ORF">M0R45_001402</name>
</gene>
<name>A0AAW1VK44_RUBAR</name>
<keyword evidence="2" id="KW-1185">Reference proteome</keyword>
<protein>
    <submittedName>
        <fullName evidence="1">Uncharacterized protein</fullName>
    </submittedName>
</protein>
<dbReference type="AlphaFoldDB" id="A0AAW1VK44"/>
<dbReference type="EMBL" id="JBEDUW010000247">
    <property type="protein sequence ID" value="KAK9902952.1"/>
    <property type="molecule type" value="Genomic_DNA"/>
</dbReference>
<sequence length="128" mass="14009">MGAAGMHLSAAELGLVAKSEPSMQTRWTRSDIEAKLRELTARLDGLDGFKQAKAIVTENRRGLAQMRTAVAGKNTAASDWQDHEHGLVGVSRFGCRGYDLRSTASVYVLWSGPSWVPPLKAARWLRCP</sequence>
<reference evidence="1 2" key="1">
    <citation type="journal article" date="2023" name="G3 (Bethesda)">
        <title>A chromosome-length genome assembly and annotation of blackberry (Rubus argutus, cv. 'Hillquist').</title>
        <authorList>
            <person name="Bruna T."/>
            <person name="Aryal R."/>
            <person name="Dudchenko O."/>
            <person name="Sargent D.J."/>
            <person name="Mead D."/>
            <person name="Buti M."/>
            <person name="Cavallini A."/>
            <person name="Hytonen T."/>
            <person name="Andres J."/>
            <person name="Pham M."/>
            <person name="Weisz D."/>
            <person name="Mascagni F."/>
            <person name="Usai G."/>
            <person name="Natali L."/>
            <person name="Bassil N."/>
            <person name="Fernandez G.E."/>
            <person name="Lomsadze A."/>
            <person name="Armour M."/>
            <person name="Olukolu B."/>
            <person name="Poorten T."/>
            <person name="Britton C."/>
            <person name="Davik J."/>
            <person name="Ashrafi H."/>
            <person name="Aiden E.L."/>
            <person name="Borodovsky M."/>
            <person name="Worthington M."/>
        </authorList>
    </citation>
    <scope>NUCLEOTIDE SEQUENCE [LARGE SCALE GENOMIC DNA]</scope>
    <source>
        <strain evidence="1">PI 553951</strain>
    </source>
</reference>
<organism evidence="1 2">
    <name type="scientific">Rubus argutus</name>
    <name type="common">Southern blackberry</name>
    <dbReference type="NCBI Taxonomy" id="59490"/>
    <lineage>
        <taxon>Eukaryota</taxon>
        <taxon>Viridiplantae</taxon>
        <taxon>Streptophyta</taxon>
        <taxon>Embryophyta</taxon>
        <taxon>Tracheophyta</taxon>
        <taxon>Spermatophyta</taxon>
        <taxon>Magnoliopsida</taxon>
        <taxon>eudicotyledons</taxon>
        <taxon>Gunneridae</taxon>
        <taxon>Pentapetalae</taxon>
        <taxon>rosids</taxon>
        <taxon>fabids</taxon>
        <taxon>Rosales</taxon>
        <taxon>Rosaceae</taxon>
        <taxon>Rosoideae</taxon>
        <taxon>Rosoideae incertae sedis</taxon>
        <taxon>Rubus</taxon>
    </lineage>
</organism>
<proteinExistence type="predicted"/>
<dbReference type="Proteomes" id="UP001457282">
    <property type="component" value="Unassembled WGS sequence"/>
</dbReference>
<accession>A0AAW1VK44</accession>